<evidence type="ECO:0000256" key="1">
    <source>
        <dbReference type="SAM" id="Phobius"/>
    </source>
</evidence>
<keyword evidence="1" id="KW-0812">Transmembrane</keyword>
<name>A0A0A9H198_ARUDO</name>
<keyword evidence="1" id="KW-1133">Transmembrane helix</keyword>
<dbReference type="EMBL" id="GBRH01171278">
    <property type="protein sequence ID" value="JAE26618.1"/>
    <property type="molecule type" value="Transcribed_RNA"/>
</dbReference>
<feature type="transmembrane region" description="Helical" evidence="1">
    <location>
        <begin position="21"/>
        <end position="47"/>
    </location>
</feature>
<dbReference type="AlphaFoldDB" id="A0A0A9H198"/>
<reference evidence="2" key="2">
    <citation type="journal article" date="2015" name="Data Brief">
        <title>Shoot transcriptome of the giant reed, Arundo donax.</title>
        <authorList>
            <person name="Barrero R.A."/>
            <person name="Guerrero F.D."/>
            <person name="Moolhuijzen P."/>
            <person name="Goolsby J.A."/>
            <person name="Tidwell J."/>
            <person name="Bellgard S.E."/>
            <person name="Bellgard M.I."/>
        </authorList>
    </citation>
    <scope>NUCLEOTIDE SEQUENCE</scope>
    <source>
        <tissue evidence="2">Shoot tissue taken approximately 20 cm above the soil surface</tissue>
    </source>
</reference>
<reference evidence="2" key="1">
    <citation type="submission" date="2014-09" db="EMBL/GenBank/DDBJ databases">
        <authorList>
            <person name="Magalhaes I.L.F."/>
            <person name="Oliveira U."/>
            <person name="Santos F.R."/>
            <person name="Vidigal T.H.D.A."/>
            <person name="Brescovit A.D."/>
            <person name="Santos A.J."/>
        </authorList>
    </citation>
    <scope>NUCLEOTIDE SEQUENCE</scope>
    <source>
        <tissue evidence="2">Shoot tissue taken approximately 20 cm above the soil surface</tissue>
    </source>
</reference>
<organism evidence="2">
    <name type="scientific">Arundo donax</name>
    <name type="common">Giant reed</name>
    <name type="synonym">Donax arundinaceus</name>
    <dbReference type="NCBI Taxonomy" id="35708"/>
    <lineage>
        <taxon>Eukaryota</taxon>
        <taxon>Viridiplantae</taxon>
        <taxon>Streptophyta</taxon>
        <taxon>Embryophyta</taxon>
        <taxon>Tracheophyta</taxon>
        <taxon>Spermatophyta</taxon>
        <taxon>Magnoliopsida</taxon>
        <taxon>Liliopsida</taxon>
        <taxon>Poales</taxon>
        <taxon>Poaceae</taxon>
        <taxon>PACMAD clade</taxon>
        <taxon>Arundinoideae</taxon>
        <taxon>Arundineae</taxon>
        <taxon>Arundo</taxon>
    </lineage>
</organism>
<evidence type="ECO:0000313" key="2">
    <source>
        <dbReference type="EMBL" id="JAE26618.1"/>
    </source>
</evidence>
<keyword evidence="1" id="KW-0472">Membrane</keyword>
<sequence length="67" mass="8077">MQVAFLASFFDILSYQKSMSVLLVHFIHVSAWFTVQVYCLFILYMFWHGLPSLFHLFDQKINFLRHC</sequence>
<proteinExistence type="predicted"/>
<protein>
    <submittedName>
        <fullName evidence="2">Uncharacterized protein</fullName>
    </submittedName>
</protein>
<accession>A0A0A9H198</accession>